<dbReference type="RefSeq" id="WP_169141736.1">
    <property type="nucleotide sequence ID" value="NZ_WTVS01000038.1"/>
</dbReference>
<reference evidence="3 4" key="1">
    <citation type="submission" date="2019-12" db="EMBL/GenBank/DDBJ databases">
        <title>Comparative genomics gives insights into the taxonomy of the Azoarcus-Aromatoleum group and reveals separate origins of nif in the plant-associated Azoarcus and non-plant-associated Aromatoleum sub-groups.</title>
        <authorList>
            <person name="Lafos M."/>
            <person name="Maluk M."/>
            <person name="Batista M."/>
            <person name="Junghare M."/>
            <person name="Carmona M."/>
            <person name="Faoro H."/>
            <person name="Cruz L.M."/>
            <person name="Battistoni F."/>
            <person name="De Souza E."/>
            <person name="Pedrosa F."/>
            <person name="Chen W.-M."/>
            <person name="Poole P.S."/>
            <person name="Dixon R.A."/>
            <person name="James E.K."/>
        </authorList>
    </citation>
    <scope>NUCLEOTIDE SEQUENCE [LARGE SCALE GENOMIC DNA]</scope>
    <source>
        <strain evidence="3 4">T</strain>
    </source>
</reference>
<evidence type="ECO:0000259" key="2">
    <source>
        <dbReference type="Pfam" id="PF14347"/>
    </source>
</evidence>
<feature type="chain" id="PRO_5045264217" evidence="1">
    <location>
        <begin position="17"/>
        <end position="166"/>
    </location>
</feature>
<gene>
    <name evidence="3" type="ORF">GPA27_17225</name>
</gene>
<accession>A0ABX1NIH6</accession>
<dbReference type="InterPro" id="IPR025512">
    <property type="entry name" value="DUF4399"/>
</dbReference>
<evidence type="ECO:0000256" key="1">
    <source>
        <dbReference type="SAM" id="SignalP"/>
    </source>
</evidence>
<sequence length="166" mass="17119">MDVRSILRRSALIALAAPLQGCWLLGSSDATITQASRVRFIEPADGATVYTPFKVKLGVSGYTVRPAGQGGDSSSGHHHLIVGAGPIPEGDPIAFDPAGATPHFIHWGMGQTEAMVDLPFGRHAITAQFADGAHMSYGPLAAAKITVTVVGVEVAPPAPVTTTPAE</sequence>
<dbReference type="Pfam" id="PF14347">
    <property type="entry name" value="DUF4399"/>
    <property type="match status" value="1"/>
</dbReference>
<proteinExistence type="predicted"/>
<comment type="caution">
    <text evidence="3">The sequence shown here is derived from an EMBL/GenBank/DDBJ whole genome shotgun (WGS) entry which is preliminary data.</text>
</comment>
<dbReference type="EMBL" id="WTVS01000038">
    <property type="protein sequence ID" value="NMF99123.1"/>
    <property type="molecule type" value="Genomic_DNA"/>
</dbReference>
<keyword evidence="1" id="KW-0732">Signal</keyword>
<feature type="domain" description="DUF4399" evidence="2">
    <location>
        <begin position="55"/>
        <end position="149"/>
    </location>
</feature>
<evidence type="ECO:0000313" key="4">
    <source>
        <dbReference type="Proteomes" id="UP000634522"/>
    </source>
</evidence>
<organism evidence="3 4">
    <name type="scientific">Aromatoleum toluolicum</name>
    <dbReference type="NCBI Taxonomy" id="90060"/>
    <lineage>
        <taxon>Bacteria</taxon>
        <taxon>Pseudomonadati</taxon>
        <taxon>Pseudomonadota</taxon>
        <taxon>Betaproteobacteria</taxon>
        <taxon>Rhodocyclales</taxon>
        <taxon>Rhodocyclaceae</taxon>
        <taxon>Aromatoleum</taxon>
    </lineage>
</organism>
<name>A0ABX1NIH6_9RHOO</name>
<evidence type="ECO:0000313" key="3">
    <source>
        <dbReference type="EMBL" id="NMF99123.1"/>
    </source>
</evidence>
<feature type="signal peptide" evidence="1">
    <location>
        <begin position="1"/>
        <end position="16"/>
    </location>
</feature>
<dbReference type="Proteomes" id="UP000634522">
    <property type="component" value="Unassembled WGS sequence"/>
</dbReference>
<protein>
    <submittedName>
        <fullName evidence="3">DUF4399 domain-containing protein</fullName>
    </submittedName>
</protein>
<keyword evidence="4" id="KW-1185">Reference proteome</keyword>